<dbReference type="Pfam" id="PF24880">
    <property type="entry name" value="DUF7738"/>
    <property type="match status" value="1"/>
</dbReference>
<dbReference type="Proteomes" id="UP001208054">
    <property type="component" value="Unassembled WGS sequence"/>
</dbReference>
<accession>A0ABT2XLZ1</accession>
<evidence type="ECO:0000259" key="2">
    <source>
        <dbReference type="Pfam" id="PF24880"/>
    </source>
</evidence>
<comment type="caution">
    <text evidence="3">The sequence shown here is derived from an EMBL/GenBank/DDBJ whole genome shotgun (WGS) entry which is preliminary data.</text>
</comment>
<evidence type="ECO:0000313" key="3">
    <source>
        <dbReference type="EMBL" id="MCV0326953.1"/>
    </source>
</evidence>
<protein>
    <recommendedName>
        <fullName evidence="2">DUF7738 domain-containing protein</fullName>
    </recommendedName>
</protein>
<feature type="chain" id="PRO_5045760107" description="DUF7738 domain-containing protein" evidence="1">
    <location>
        <begin position="28"/>
        <end position="207"/>
    </location>
</feature>
<proteinExistence type="predicted"/>
<organism evidence="3 4">
    <name type="scientific">Stenotrophomonas riyadhensis</name>
    <dbReference type="NCBI Taxonomy" id="2859893"/>
    <lineage>
        <taxon>Bacteria</taxon>
        <taxon>Pseudomonadati</taxon>
        <taxon>Pseudomonadota</taxon>
        <taxon>Gammaproteobacteria</taxon>
        <taxon>Lysobacterales</taxon>
        <taxon>Lysobacteraceae</taxon>
        <taxon>Stenotrophomonas</taxon>
    </lineage>
</organism>
<evidence type="ECO:0000313" key="4">
    <source>
        <dbReference type="Proteomes" id="UP001208054"/>
    </source>
</evidence>
<name>A0ABT2XLZ1_9GAMM</name>
<feature type="signal peptide" evidence="1">
    <location>
        <begin position="1"/>
        <end position="27"/>
    </location>
</feature>
<dbReference type="InterPro" id="IPR056640">
    <property type="entry name" value="DUF7738"/>
</dbReference>
<sequence>MNESGQQGMIKAIALSALLLVIAGCHAASPDSGNPRQPSVEFDNGDFLINGGHARIGATTKEWISLLGENYRYANPGSPSMMIWDELGIFAYTDLPMKDRVDTVAFAFNTDLDEGPGSSDAPATIRPRKPFTGQVVVSSTRINGDMKISDIPAASNMALEVHCSKGIATCTTNRVDGTSRGYSIYFTVDEKRYESLPYTIEISRALE</sequence>
<keyword evidence="4" id="KW-1185">Reference proteome</keyword>
<feature type="domain" description="DUF7738" evidence="2">
    <location>
        <begin position="40"/>
        <end position="150"/>
    </location>
</feature>
<dbReference type="EMBL" id="JAHWBK010000021">
    <property type="protein sequence ID" value="MCV0326953.1"/>
    <property type="molecule type" value="Genomic_DNA"/>
</dbReference>
<gene>
    <name evidence="3" type="ORF">KYJ44_21810</name>
</gene>
<reference evidence="3 4" key="1">
    <citation type="submission" date="2021-07" db="EMBL/GenBank/DDBJ databases">
        <title>Clinical implication of Pseudomonas aeruginosa: further insight on the antimicrobial resistance.</title>
        <authorList>
            <person name="Macori G."/>
            <person name="Fanning S."/>
            <person name="Alqahtani A."/>
        </authorList>
    </citation>
    <scope>NUCLEOTIDE SEQUENCE [LARGE SCALE GENOMIC DNA]</scope>
    <source>
        <strain evidence="3 4">CFS3442</strain>
    </source>
</reference>
<evidence type="ECO:0000256" key="1">
    <source>
        <dbReference type="SAM" id="SignalP"/>
    </source>
</evidence>
<dbReference type="RefSeq" id="WP_197612249.1">
    <property type="nucleotide sequence ID" value="NZ_JAHWBK010000021.1"/>
</dbReference>
<keyword evidence="1" id="KW-0732">Signal</keyword>